<evidence type="ECO:0000313" key="2">
    <source>
        <dbReference type="Proteomes" id="UP001245285"/>
    </source>
</evidence>
<dbReference type="InterPro" id="IPR029068">
    <property type="entry name" value="Glyas_Bleomycin-R_OHBP_Dase"/>
</dbReference>
<dbReference type="PANTHER" id="PTHR33990">
    <property type="entry name" value="PROTEIN YJDN-RELATED"/>
    <property type="match status" value="1"/>
</dbReference>
<gene>
    <name evidence="1" type="ORF">RM545_16110</name>
</gene>
<comment type="caution">
    <text evidence="1">The sequence shown here is derived from an EMBL/GenBank/DDBJ whole genome shotgun (WGS) entry which is preliminary data.</text>
</comment>
<dbReference type="SUPFAM" id="SSF54593">
    <property type="entry name" value="Glyoxalase/Bleomycin resistance protein/Dihydroxybiphenyl dioxygenase"/>
    <property type="match status" value="1"/>
</dbReference>
<reference evidence="1 2" key="1">
    <citation type="submission" date="2023-09" db="EMBL/GenBank/DDBJ databases">
        <authorList>
            <person name="Rey-Velasco X."/>
        </authorList>
    </citation>
    <scope>NUCLEOTIDE SEQUENCE [LARGE SCALE GENOMIC DNA]</scope>
    <source>
        <strain evidence="1 2">F260</strain>
    </source>
</reference>
<dbReference type="Gene3D" id="3.10.180.10">
    <property type="entry name" value="2,3-Dihydroxybiphenyl 1,2-Dioxygenase, domain 1"/>
    <property type="match status" value="1"/>
</dbReference>
<proteinExistence type="predicted"/>
<dbReference type="Proteomes" id="UP001245285">
    <property type="component" value="Unassembled WGS sequence"/>
</dbReference>
<dbReference type="RefSeq" id="WP_311496316.1">
    <property type="nucleotide sequence ID" value="NZ_JAVRHO010000033.1"/>
</dbReference>
<name>A0ABU3CPD6_9FLAO</name>
<organism evidence="1 2">
    <name type="scientific">Autumnicola lenta</name>
    <dbReference type="NCBI Taxonomy" id="3075593"/>
    <lineage>
        <taxon>Bacteria</taxon>
        <taxon>Pseudomonadati</taxon>
        <taxon>Bacteroidota</taxon>
        <taxon>Flavobacteriia</taxon>
        <taxon>Flavobacteriales</taxon>
        <taxon>Flavobacteriaceae</taxon>
        <taxon>Autumnicola</taxon>
    </lineage>
</organism>
<evidence type="ECO:0008006" key="3">
    <source>
        <dbReference type="Google" id="ProtNLM"/>
    </source>
</evidence>
<keyword evidence="2" id="KW-1185">Reference proteome</keyword>
<protein>
    <recommendedName>
        <fullName evidence="3">PhnB-like domain-containing protein</fullName>
    </recommendedName>
</protein>
<evidence type="ECO:0000313" key="1">
    <source>
        <dbReference type="EMBL" id="MDT0648219.1"/>
    </source>
</evidence>
<dbReference type="PANTHER" id="PTHR33990:SF1">
    <property type="entry name" value="PROTEIN YJDN"/>
    <property type="match status" value="1"/>
</dbReference>
<sequence>MATVNSYLYFNGHCEEAFNFYKSIFNKEFQYIGRYKDVPELAGQNFPRCTDDHIMHIKLPISRETILVGADVIESRERENNTAKYFSL</sequence>
<dbReference type="EMBL" id="JAVRHO010000033">
    <property type="protein sequence ID" value="MDT0648219.1"/>
    <property type="molecule type" value="Genomic_DNA"/>
</dbReference>
<accession>A0ABU3CPD6</accession>